<feature type="region of interest" description="Disordered" evidence="1">
    <location>
        <begin position="1"/>
        <end position="29"/>
    </location>
</feature>
<reference evidence="2 3" key="1">
    <citation type="journal article" date="2013" name="Curr. Biol.">
        <title>The Genome of the Foraminiferan Reticulomyxa filosa.</title>
        <authorList>
            <person name="Glockner G."/>
            <person name="Hulsmann N."/>
            <person name="Schleicher M."/>
            <person name="Noegel A.A."/>
            <person name="Eichinger L."/>
            <person name="Gallinger C."/>
            <person name="Pawlowski J."/>
            <person name="Sierra R."/>
            <person name="Euteneuer U."/>
            <person name="Pillet L."/>
            <person name="Moustafa A."/>
            <person name="Platzer M."/>
            <person name="Groth M."/>
            <person name="Szafranski K."/>
            <person name="Schliwa M."/>
        </authorList>
    </citation>
    <scope>NUCLEOTIDE SEQUENCE [LARGE SCALE GENOMIC DNA]</scope>
</reference>
<dbReference type="Proteomes" id="UP000023152">
    <property type="component" value="Unassembled WGS sequence"/>
</dbReference>
<keyword evidence="3" id="KW-1185">Reference proteome</keyword>
<feature type="compositionally biased region" description="Basic and acidic residues" evidence="1">
    <location>
        <begin position="118"/>
        <end position="133"/>
    </location>
</feature>
<name>X6P032_RETFI</name>
<feature type="region of interest" description="Disordered" evidence="1">
    <location>
        <begin position="78"/>
        <end position="137"/>
    </location>
</feature>
<accession>X6P032</accession>
<evidence type="ECO:0000256" key="1">
    <source>
        <dbReference type="SAM" id="MobiDB-lite"/>
    </source>
</evidence>
<proteinExistence type="predicted"/>
<dbReference type="EMBL" id="ASPP01004613">
    <property type="protein sequence ID" value="ETO31915.1"/>
    <property type="molecule type" value="Genomic_DNA"/>
</dbReference>
<protein>
    <submittedName>
        <fullName evidence="2">Uncharacterized protein</fullName>
    </submittedName>
</protein>
<gene>
    <name evidence="2" type="ORF">RFI_05202</name>
</gene>
<dbReference type="AlphaFoldDB" id="X6P032"/>
<comment type="caution">
    <text evidence="2">The sequence shown here is derived from an EMBL/GenBank/DDBJ whole genome shotgun (WGS) entry which is preliminary data.</text>
</comment>
<feature type="compositionally biased region" description="Basic and acidic residues" evidence="1">
    <location>
        <begin position="12"/>
        <end position="28"/>
    </location>
</feature>
<feature type="compositionally biased region" description="Low complexity" evidence="1">
    <location>
        <begin position="201"/>
        <end position="223"/>
    </location>
</feature>
<organism evidence="2 3">
    <name type="scientific">Reticulomyxa filosa</name>
    <dbReference type="NCBI Taxonomy" id="46433"/>
    <lineage>
        <taxon>Eukaryota</taxon>
        <taxon>Sar</taxon>
        <taxon>Rhizaria</taxon>
        <taxon>Retaria</taxon>
        <taxon>Foraminifera</taxon>
        <taxon>Monothalamids</taxon>
        <taxon>Reticulomyxidae</taxon>
        <taxon>Reticulomyxa</taxon>
    </lineage>
</organism>
<evidence type="ECO:0000313" key="3">
    <source>
        <dbReference type="Proteomes" id="UP000023152"/>
    </source>
</evidence>
<feature type="region of interest" description="Disordered" evidence="1">
    <location>
        <begin position="201"/>
        <end position="251"/>
    </location>
</feature>
<sequence length="282" mass="32537">MQTNLNKITTALKEKENMENTREEKKVDATSTKCLGNQRVTHSRSKKKVKRYKIICLKKIIAAVKNDRKRESILKKKTIERSQLQKNKGLVAKHQDHQQGPAQEQLKEKSHSQYPQDQLEKRAHDQDQSEEQHAQQSQLFQEWQELQEQTQQQFQQSTTKKRAISEAIDRNDIQEAQPVTKRARVLMTYFVICITRGTTAGTAAGATPAGTTTRTTTRRTATTTKRRGLESDGADVRTGLSKFKPTEEEQREIEEMAREDLETELMIAEIYLQYVSYIINMV</sequence>
<evidence type="ECO:0000313" key="2">
    <source>
        <dbReference type="EMBL" id="ETO31915.1"/>
    </source>
</evidence>